<evidence type="ECO:0000256" key="6">
    <source>
        <dbReference type="SAM" id="SignalP"/>
    </source>
</evidence>
<evidence type="ECO:0000256" key="1">
    <source>
        <dbReference type="ARBA" id="ARBA00022656"/>
    </source>
</evidence>
<dbReference type="AlphaFoldDB" id="A0A014QSF4"/>
<keyword evidence="4" id="KW-1015">Disulfide bond</keyword>
<reference evidence="7 8" key="1">
    <citation type="submission" date="2014-02" db="EMBL/GenBank/DDBJ databases">
        <title>The genome sequence of the entomopathogenic fungus Metarhizium robertsii ARSEF 2575.</title>
        <authorList>
            <person name="Giuliano Garisto Donzelli B."/>
            <person name="Roe B.A."/>
            <person name="Macmil S.L."/>
            <person name="Krasnoff S.B."/>
            <person name="Gibson D.M."/>
        </authorList>
    </citation>
    <scope>NUCLEOTIDE SEQUENCE [LARGE SCALE GENOMIC DNA]</scope>
    <source>
        <strain evidence="7 8">ARSEF 2575</strain>
    </source>
</reference>
<organism evidence="7 8">
    <name type="scientific">Metarhizium robertsii</name>
    <dbReference type="NCBI Taxonomy" id="568076"/>
    <lineage>
        <taxon>Eukaryota</taxon>
        <taxon>Fungi</taxon>
        <taxon>Dikarya</taxon>
        <taxon>Ascomycota</taxon>
        <taxon>Pezizomycotina</taxon>
        <taxon>Sordariomycetes</taxon>
        <taxon>Hypocreomycetidae</taxon>
        <taxon>Hypocreales</taxon>
        <taxon>Clavicipitaceae</taxon>
        <taxon>Metarhizium</taxon>
    </lineage>
</organism>
<keyword evidence="3" id="KW-0843">Virulence</keyword>
<feature type="region of interest" description="Disordered" evidence="5">
    <location>
        <begin position="235"/>
        <end position="281"/>
    </location>
</feature>
<sequence length="550" mass="61199">MRHQWLWAVVPLFLGQAFGHPNDAVGKIHVRGGSQSTQKPPADVELPGDPPKFVFRGDERPPNTVKEAGGFFARGHGMDLSGEELERASSLYLHIDGTNAQITRYVSTTTSPRVAFEFPSTDVKRYMYRISADSKMEQAVVEGLPWDQVEGWYDVSKLDAKKVERLENGEKLEELFEANPEFNPKYEPLHGSGEVPKLAGFRSNSGAWGEQPWKAFKDQKVSKSFDEFVQSISAGSATASKGEEAQGEQDSPKGDEAEAGAGTSNNAESEPRPESNRRDFKSACSGNALKRAISCTKVEEAKLSEANDLKAKYLAEGDKGLIEYENKHFIAAGLKQLAKDDVKVLKKLLPAKAQLFTMDFVLALDKDSPPFWKALVDGLENNEFTLSDCQIGFKKALSKTIDKRYTEFDSPEHALTSLINIGTDLWDTVETAFPANFWMDLVEELPTECRDIAAATTPEEKLKVANEGVDTLIQAWSNLTPLGRANDRWTEDSVLHPEMTTGQKILDVMYDTFTHFSVFGWVFSLAFPDVAKSVAKIPIKRIDQHSYWEV</sequence>
<dbReference type="Gene3D" id="3.90.210.10">
    <property type="entry name" value="Heat-Labile Enterotoxin, subunit A"/>
    <property type="match status" value="1"/>
</dbReference>
<dbReference type="Proteomes" id="UP000030151">
    <property type="component" value="Unassembled WGS sequence"/>
</dbReference>
<dbReference type="Pfam" id="PF01375">
    <property type="entry name" value="Enterotoxin_a"/>
    <property type="match status" value="1"/>
</dbReference>
<feature type="chain" id="PRO_5001473707" evidence="6">
    <location>
        <begin position="20"/>
        <end position="550"/>
    </location>
</feature>
<keyword evidence="1" id="KW-0800">Toxin</keyword>
<feature type="compositionally biased region" description="Basic and acidic residues" evidence="5">
    <location>
        <begin position="269"/>
        <end position="281"/>
    </location>
</feature>
<comment type="caution">
    <text evidence="7">The sequence shown here is derived from an EMBL/GenBank/DDBJ whole genome shotgun (WGS) entry which is preliminary data.</text>
</comment>
<gene>
    <name evidence="7" type="ORF">X797_011152</name>
</gene>
<dbReference type="InterPro" id="IPR001144">
    <property type="entry name" value="Enterotoxin_A"/>
</dbReference>
<dbReference type="SUPFAM" id="SSF56399">
    <property type="entry name" value="ADP-ribosylation"/>
    <property type="match status" value="1"/>
</dbReference>
<evidence type="ECO:0000256" key="2">
    <source>
        <dbReference type="ARBA" id="ARBA00022729"/>
    </source>
</evidence>
<accession>A0A014QSF4</accession>
<protein>
    <submittedName>
        <fullName evidence="7">Heat-labile enterotoxin alpha chain</fullName>
    </submittedName>
</protein>
<dbReference type="EMBL" id="JELW01000066">
    <property type="protein sequence ID" value="EXU95753.1"/>
    <property type="molecule type" value="Genomic_DNA"/>
</dbReference>
<evidence type="ECO:0000313" key="7">
    <source>
        <dbReference type="EMBL" id="EXU95753.1"/>
    </source>
</evidence>
<dbReference type="eggNOG" id="ENOG502RIWK">
    <property type="taxonomic scope" value="Eukaryota"/>
</dbReference>
<keyword evidence="2 6" id="KW-0732">Signal</keyword>
<evidence type="ECO:0000256" key="5">
    <source>
        <dbReference type="SAM" id="MobiDB-lite"/>
    </source>
</evidence>
<evidence type="ECO:0000313" key="8">
    <source>
        <dbReference type="Proteomes" id="UP000030151"/>
    </source>
</evidence>
<feature type="signal peptide" evidence="6">
    <location>
        <begin position="1"/>
        <end position="19"/>
    </location>
</feature>
<evidence type="ECO:0000256" key="3">
    <source>
        <dbReference type="ARBA" id="ARBA00023026"/>
    </source>
</evidence>
<dbReference type="OrthoDB" id="4868762at2759"/>
<dbReference type="HOGENOM" id="CLU_532181_0_0_1"/>
<dbReference type="GO" id="GO:0090729">
    <property type="term" value="F:toxin activity"/>
    <property type="evidence" value="ECO:0007669"/>
    <property type="project" value="UniProtKB-KW"/>
</dbReference>
<name>A0A014QSF4_9HYPO</name>
<proteinExistence type="predicted"/>
<evidence type="ECO:0000256" key="4">
    <source>
        <dbReference type="ARBA" id="ARBA00023157"/>
    </source>
</evidence>